<feature type="compositionally biased region" description="Low complexity" evidence="1">
    <location>
        <begin position="25"/>
        <end position="36"/>
    </location>
</feature>
<feature type="chain" id="PRO_5036806174" evidence="2">
    <location>
        <begin position="24"/>
        <end position="694"/>
    </location>
</feature>
<dbReference type="EMBL" id="JAGEMK010000004">
    <property type="protein sequence ID" value="MBO1752136.1"/>
    <property type="molecule type" value="Genomic_DNA"/>
</dbReference>
<comment type="caution">
    <text evidence="3">The sequence shown here is derived from an EMBL/GenBank/DDBJ whole genome shotgun (WGS) entry which is preliminary data.</text>
</comment>
<dbReference type="AlphaFoldDB" id="A0A939LPQ0"/>
<proteinExistence type="predicted"/>
<evidence type="ECO:0000256" key="2">
    <source>
        <dbReference type="SAM" id="SignalP"/>
    </source>
</evidence>
<keyword evidence="4" id="KW-1185">Reference proteome</keyword>
<reference evidence="3" key="1">
    <citation type="submission" date="2021-03" db="EMBL/GenBank/DDBJ databases">
        <title>Actinotalea soli sp. nov., isolated from soil.</title>
        <authorList>
            <person name="Ping W."/>
            <person name="Zhang J."/>
        </authorList>
    </citation>
    <scope>NUCLEOTIDE SEQUENCE</scope>
    <source>
        <strain evidence="3">BY-33</strain>
    </source>
</reference>
<keyword evidence="2" id="KW-0732">Signal</keyword>
<gene>
    <name evidence="3" type="ORF">J4G33_10005</name>
</gene>
<feature type="region of interest" description="Disordered" evidence="1">
    <location>
        <begin position="25"/>
        <end position="61"/>
    </location>
</feature>
<evidence type="ECO:0000256" key="1">
    <source>
        <dbReference type="SAM" id="MobiDB-lite"/>
    </source>
</evidence>
<name>A0A939LPQ0_9CELL</name>
<protein>
    <submittedName>
        <fullName evidence="3">DUF4185 domain-containing protein</fullName>
    </submittedName>
</protein>
<feature type="signal peptide" evidence="2">
    <location>
        <begin position="1"/>
        <end position="23"/>
    </location>
</feature>
<dbReference type="Gene3D" id="2.60.120.260">
    <property type="entry name" value="Galactose-binding domain-like"/>
    <property type="match status" value="2"/>
</dbReference>
<accession>A0A939LPQ0</accession>
<evidence type="ECO:0000313" key="4">
    <source>
        <dbReference type="Proteomes" id="UP000664209"/>
    </source>
</evidence>
<sequence length="694" mass="74724">MRAVRGSTIAGLVLALGTTLGGAAPGAPQGAGTPEGHPAPSTWGGTVEMDPDVRHTSASDGDLWPSCWADDGNLYSAWGDGKGFDLAGPFTDIGVARLSGPADDIQGVNLAVGDEVGQVWSGPGHTRKPTGMVCVEDTIHLAVQDLAWNFDAAPAATIATSTDGGETWTWDTSGPMFDDGVFTTMWFADHGQGGEWSEDGYVYVYGIDQNWRDSFSGRVEDPTSVYLARVPQDKVGDRSRWRFYAGTAGTKGKPKWSKKVGDREPVLHDERRVYPDVFEPWMAHDMTTLSQGHVLYNEPLDRYLYSSWTEFTLHLYDSPTPWGPWTRLSDHDFGAYPWTGEQYAGYGATLPSKFLSEDGRTMMLQANVCPCAPTGGVSVYNYAVRQLTLAPSTDTPAANALGDENLAMGHGAVAISKSVNQGSLDALNDGATDVSLDDSDEELKRDSWWGYTWPQDMNLNRVQYTTGEVGDLGGWFLNEPRVQVRRDGTWTEVAGQKISPRFVNGKAGGSFQTYTVSFPPVVADGVRVIGTPGGDRTFSSMAEMSAHYDLQVVDGGFEETWSLEVSPWDFEGDSPRGLDDGGAFARTGEKNAWVRTFDPIGAQAITQRVAVTPGSTVTISSWSRTSPAVSTVRVGARWEGGEQIETFAGSADYAERAVTVTVPAGVSELTLLVGYEAEGGDAVLQVDDISLTAE</sequence>
<evidence type="ECO:0000313" key="3">
    <source>
        <dbReference type="EMBL" id="MBO1752136.1"/>
    </source>
</evidence>
<dbReference type="Proteomes" id="UP000664209">
    <property type="component" value="Unassembled WGS sequence"/>
</dbReference>
<organism evidence="3 4">
    <name type="scientific">Actinotalea soli</name>
    <dbReference type="NCBI Taxonomy" id="2819234"/>
    <lineage>
        <taxon>Bacteria</taxon>
        <taxon>Bacillati</taxon>
        <taxon>Actinomycetota</taxon>
        <taxon>Actinomycetes</taxon>
        <taxon>Micrococcales</taxon>
        <taxon>Cellulomonadaceae</taxon>
        <taxon>Actinotalea</taxon>
    </lineage>
</organism>
<dbReference type="RefSeq" id="WP_208055820.1">
    <property type="nucleotide sequence ID" value="NZ_JAGEMK010000004.1"/>
</dbReference>